<evidence type="ECO:0000313" key="1">
    <source>
        <dbReference type="EMBL" id="OIQ68148.1"/>
    </source>
</evidence>
<protein>
    <recommendedName>
        <fullName evidence="2">Universal stress protein family protein</fullName>
    </recommendedName>
</protein>
<accession>A0A1J5PKQ0</accession>
<proteinExistence type="predicted"/>
<dbReference type="AlphaFoldDB" id="A0A1J5PKQ0"/>
<gene>
    <name evidence="1" type="ORF">GALL_502630</name>
</gene>
<dbReference type="EMBL" id="MLJW01005480">
    <property type="protein sequence ID" value="OIQ68148.1"/>
    <property type="molecule type" value="Genomic_DNA"/>
</dbReference>
<sequence length="256" mass="29183">MVNADLIIANVFKENTLVKIPEYVLIAAGADNSDTVKTQNKQSLLSKLISLSSSYKNDFTPQINDFDASDFSETNMAQFIIKNNIWMIVKGMKENMGLITEIRNFNIHSVLNKVMCPLLLVPQKYKLKELERIVYMTDLRYCQLPVVKCLANIARPSNAKLQIAHISIQGLPDMEENYARSFFSEVIGAVINYDQLFFNNIKEKDMQKVVDVMIHGLNTDLLVLINHQFHFEQIIGRYITGQLPENVIVPLLIFPG</sequence>
<comment type="caution">
    <text evidence="1">The sequence shown here is derived from an EMBL/GenBank/DDBJ whole genome shotgun (WGS) entry which is preliminary data.</text>
</comment>
<dbReference type="Gene3D" id="3.40.50.12370">
    <property type="match status" value="1"/>
</dbReference>
<reference evidence="1" key="1">
    <citation type="submission" date="2016-10" db="EMBL/GenBank/DDBJ databases">
        <title>Sequence of Gallionella enrichment culture.</title>
        <authorList>
            <person name="Poehlein A."/>
            <person name="Muehling M."/>
            <person name="Daniel R."/>
        </authorList>
    </citation>
    <scope>NUCLEOTIDE SEQUENCE</scope>
</reference>
<organism evidence="1">
    <name type="scientific">mine drainage metagenome</name>
    <dbReference type="NCBI Taxonomy" id="410659"/>
    <lineage>
        <taxon>unclassified sequences</taxon>
        <taxon>metagenomes</taxon>
        <taxon>ecological metagenomes</taxon>
    </lineage>
</organism>
<evidence type="ECO:0008006" key="2">
    <source>
        <dbReference type="Google" id="ProtNLM"/>
    </source>
</evidence>
<name>A0A1J5PKQ0_9ZZZZ</name>